<sequence length="81" mass="9575">MRIEGSLQKDKLYTVEEVKALIETEVFYERIELNRKYNNVYNNMIIAGFSVDVITTAFKGDKHNSDRKKIRKDKAEYQAKK</sequence>
<evidence type="ECO:0000313" key="2">
    <source>
        <dbReference type="Proteomes" id="UP000673375"/>
    </source>
</evidence>
<dbReference type="RefSeq" id="WP_209556982.1">
    <property type="nucleotide sequence ID" value="NZ_JAEDXU010000003.1"/>
</dbReference>
<name>A0ABS4CJR0_9ENTE</name>
<gene>
    <name evidence="1" type="ORF">I6N96_07690</name>
</gene>
<reference evidence="1 2" key="1">
    <citation type="submission" date="2020-12" db="EMBL/GenBank/DDBJ databases">
        <title>Vagococcus allomyrinae sp. nov. and Enterococcus lavae sp. nov., isolated from the larvae of Allomyrina dichotoma.</title>
        <authorList>
            <person name="Lee S.D."/>
        </authorList>
    </citation>
    <scope>NUCLEOTIDE SEQUENCE [LARGE SCALE GENOMIC DNA]</scope>
    <source>
        <strain evidence="1 2">BWM-S5</strain>
    </source>
</reference>
<accession>A0ABS4CJR0</accession>
<keyword evidence="2" id="KW-1185">Reference proteome</keyword>
<evidence type="ECO:0000313" key="1">
    <source>
        <dbReference type="EMBL" id="MBP1046162.1"/>
    </source>
</evidence>
<dbReference type="Proteomes" id="UP000673375">
    <property type="component" value="Unassembled WGS sequence"/>
</dbReference>
<proteinExistence type="predicted"/>
<dbReference type="EMBL" id="JAEDXU010000003">
    <property type="protein sequence ID" value="MBP1046162.1"/>
    <property type="molecule type" value="Genomic_DNA"/>
</dbReference>
<protein>
    <recommendedName>
        <fullName evidence="3">Phage protein</fullName>
    </recommendedName>
</protein>
<comment type="caution">
    <text evidence="1">The sequence shown here is derived from an EMBL/GenBank/DDBJ whole genome shotgun (WGS) entry which is preliminary data.</text>
</comment>
<organism evidence="1 2">
    <name type="scientific">Enterococcus larvae</name>
    <dbReference type="NCBI Taxonomy" id="2794352"/>
    <lineage>
        <taxon>Bacteria</taxon>
        <taxon>Bacillati</taxon>
        <taxon>Bacillota</taxon>
        <taxon>Bacilli</taxon>
        <taxon>Lactobacillales</taxon>
        <taxon>Enterococcaceae</taxon>
        <taxon>Enterococcus</taxon>
    </lineage>
</organism>
<evidence type="ECO:0008006" key="3">
    <source>
        <dbReference type="Google" id="ProtNLM"/>
    </source>
</evidence>